<keyword evidence="3" id="KW-0560">Oxidoreductase</keyword>
<protein>
    <submittedName>
        <fullName evidence="11">Multicopper oxidase family protein</fullName>
    </submittedName>
</protein>
<dbReference type="AlphaFoldDB" id="A0A9P3PSU4"/>
<accession>A0A9P3PSU4</accession>
<dbReference type="OrthoDB" id="2121828at2759"/>
<keyword evidence="12" id="KW-1185">Reference proteome</keyword>
<feature type="domain" description="Plastocyanin-like" evidence="9">
    <location>
        <begin position="371"/>
        <end position="494"/>
    </location>
</feature>
<dbReference type="CDD" id="cd13903">
    <property type="entry name" value="CuRO_3_Tv-LCC_like"/>
    <property type="match status" value="1"/>
</dbReference>
<gene>
    <name evidence="11" type="primary">lcc13</name>
    <name evidence="11" type="ORF">LshimejAT787_1000130</name>
</gene>
<evidence type="ECO:0000256" key="1">
    <source>
        <dbReference type="ARBA" id="ARBA00010609"/>
    </source>
</evidence>
<evidence type="ECO:0000259" key="8">
    <source>
        <dbReference type="Pfam" id="PF00394"/>
    </source>
</evidence>
<evidence type="ECO:0000259" key="10">
    <source>
        <dbReference type="Pfam" id="PF07732"/>
    </source>
</evidence>
<organism evidence="11 12">
    <name type="scientific">Lyophyllum shimeji</name>
    <name type="common">Hon-shimeji</name>
    <name type="synonym">Tricholoma shimeji</name>
    <dbReference type="NCBI Taxonomy" id="47721"/>
    <lineage>
        <taxon>Eukaryota</taxon>
        <taxon>Fungi</taxon>
        <taxon>Dikarya</taxon>
        <taxon>Basidiomycota</taxon>
        <taxon>Agaricomycotina</taxon>
        <taxon>Agaricomycetes</taxon>
        <taxon>Agaricomycetidae</taxon>
        <taxon>Agaricales</taxon>
        <taxon>Tricholomatineae</taxon>
        <taxon>Lyophyllaceae</taxon>
        <taxon>Lyophyllum</taxon>
    </lineage>
</organism>
<dbReference type="GO" id="GO:0016491">
    <property type="term" value="F:oxidoreductase activity"/>
    <property type="evidence" value="ECO:0007669"/>
    <property type="project" value="UniProtKB-KW"/>
</dbReference>
<evidence type="ECO:0000256" key="4">
    <source>
        <dbReference type="ARBA" id="ARBA00023008"/>
    </source>
</evidence>
<dbReference type="Pfam" id="PF00394">
    <property type="entry name" value="Cu-oxidase"/>
    <property type="match status" value="1"/>
</dbReference>
<keyword evidence="2" id="KW-0479">Metal-binding</keyword>
<dbReference type="EMBL" id="BRPK01000010">
    <property type="protein sequence ID" value="GLB41413.1"/>
    <property type="molecule type" value="Genomic_DNA"/>
</dbReference>
<keyword evidence="6" id="KW-0325">Glycoprotein</keyword>
<evidence type="ECO:0000256" key="3">
    <source>
        <dbReference type="ARBA" id="ARBA00023002"/>
    </source>
</evidence>
<keyword evidence="5" id="KW-1015">Disulfide bond</keyword>
<dbReference type="InterPro" id="IPR045087">
    <property type="entry name" value="Cu-oxidase_fam"/>
</dbReference>
<dbReference type="GO" id="GO:0005507">
    <property type="term" value="F:copper ion binding"/>
    <property type="evidence" value="ECO:0007669"/>
    <property type="project" value="InterPro"/>
</dbReference>
<dbReference type="InterPro" id="IPR001117">
    <property type="entry name" value="Cu-oxidase_2nd"/>
</dbReference>
<dbReference type="PROSITE" id="PS00079">
    <property type="entry name" value="MULTICOPPER_OXIDASE1"/>
    <property type="match status" value="1"/>
</dbReference>
<evidence type="ECO:0000256" key="2">
    <source>
        <dbReference type="ARBA" id="ARBA00022723"/>
    </source>
</evidence>
<dbReference type="Pfam" id="PF07731">
    <property type="entry name" value="Cu-oxidase_2"/>
    <property type="match status" value="1"/>
</dbReference>
<dbReference type="SUPFAM" id="SSF49503">
    <property type="entry name" value="Cupredoxins"/>
    <property type="match status" value="3"/>
</dbReference>
<evidence type="ECO:0000256" key="6">
    <source>
        <dbReference type="ARBA" id="ARBA00023180"/>
    </source>
</evidence>
<evidence type="ECO:0000313" key="12">
    <source>
        <dbReference type="Proteomes" id="UP001063166"/>
    </source>
</evidence>
<evidence type="ECO:0000259" key="9">
    <source>
        <dbReference type="Pfam" id="PF07731"/>
    </source>
</evidence>
<dbReference type="InterPro" id="IPR011707">
    <property type="entry name" value="Cu-oxidase-like_N"/>
</dbReference>
<feature type="signal peptide" evidence="7">
    <location>
        <begin position="1"/>
        <end position="21"/>
    </location>
</feature>
<keyword evidence="7" id="KW-0732">Signal</keyword>
<evidence type="ECO:0000256" key="5">
    <source>
        <dbReference type="ARBA" id="ARBA00023157"/>
    </source>
</evidence>
<dbReference type="InterPro" id="IPR011706">
    <property type="entry name" value="Cu-oxidase_C"/>
</dbReference>
<dbReference type="PROSITE" id="PS00080">
    <property type="entry name" value="MULTICOPPER_OXIDASE2"/>
    <property type="match status" value="1"/>
</dbReference>
<reference evidence="11" key="1">
    <citation type="submission" date="2022-07" db="EMBL/GenBank/DDBJ databases">
        <title>The genome of Lyophyllum shimeji provides insight into the initial evolution of ectomycorrhizal fungal genome.</title>
        <authorList>
            <person name="Kobayashi Y."/>
            <person name="Shibata T."/>
            <person name="Hirakawa H."/>
            <person name="Shigenobu S."/>
            <person name="Nishiyama T."/>
            <person name="Yamada A."/>
            <person name="Hasebe M."/>
            <person name="Kawaguchi M."/>
        </authorList>
    </citation>
    <scope>NUCLEOTIDE SEQUENCE</scope>
    <source>
        <strain evidence="11">AT787</strain>
    </source>
</reference>
<dbReference type="Gene3D" id="2.60.40.420">
    <property type="entry name" value="Cupredoxins - blue copper proteins"/>
    <property type="match status" value="3"/>
</dbReference>
<dbReference type="CDD" id="cd13856">
    <property type="entry name" value="CuRO_1_Tv-LCC_like"/>
    <property type="match status" value="1"/>
</dbReference>
<name>A0A9P3PSU4_LYOSH</name>
<comment type="caution">
    <text evidence="11">The sequence shown here is derived from an EMBL/GenBank/DDBJ whole genome shotgun (WGS) entry which is preliminary data.</text>
</comment>
<sequence length="545" mass="59840">MFSHVKVFGLAAVALLALAKAATIGPVGEMVVSNKVIRPDGFSRSSVLAGGEFPGPLIIGKKGDQFKLNVVNSLTDGTMHRSTSIHWHGIFQNGTNWADGAAWVTQCPIVPDNAFLYDFPVYQQAGTFWYHSHFSTQYCDGLRGAFVVYDPQDPYISMYDVDDESTVITLADWYHDPAPEHTGVIPPTANTTLINGKGRHVGGPPVDLAIINVVRGKKYRLRIVSMSCDPAFTFAIDKHTLTIIEADGEYTAPLVVDSFVIYAGQRYSAILNANQAPGNYWIRANPDIRGLPGYDNGRNSAILRYQGAPVVDPTTQFVSTRPLKETNLRALIHPTPPGRPEVGGADVNINIPHRFNGQTFRYEIGGHAWENPTVPVLLQILSQAQQPQDLLPEGSVYELPPNKIIEISLPGTGPEVGGPHPFHLHGHSFWVVRSGDSTTYNYNNPVRRDTVNTGGNDGNATIRFVTDNSGPWFLHCHIDWHLELGLAVVMAEDRQGTPAHVNPSKPPAWDQLCPIYEEENPDRDLQAQIDGTYNSFQAGRGQVGR</sequence>
<dbReference type="FunFam" id="2.60.40.420:FF:000045">
    <property type="entry name" value="Laccase 2"/>
    <property type="match status" value="1"/>
</dbReference>
<feature type="domain" description="Plastocyanin-like" evidence="8">
    <location>
        <begin position="164"/>
        <end position="308"/>
    </location>
</feature>
<dbReference type="Proteomes" id="UP001063166">
    <property type="component" value="Unassembled WGS sequence"/>
</dbReference>
<feature type="domain" description="Plastocyanin-like" evidence="10">
    <location>
        <begin position="34"/>
        <end position="152"/>
    </location>
</feature>
<evidence type="ECO:0000313" key="11">
    <source>
        <dbReference type="EMBL" id="GLB41413.1"/>
    </source>
</evidence>
<keyword evidence="4" id="KW-0186">Copper</keyword>
<proteinExistence type="inferred from homology"/>
<feature type="chain" id="PRO_5040485045" evidence="7">
    <location>
        <begin position="22"/>
        <end position="545"/>
    </location>
</feature>
<dbReference type="PANTHER" id="PTHR11709">
    <property type="entry name" value="MULTI-COPPER OXIDASE"/>
    <property type="match status" value="1"/>
</dbReference>
<evidence type="ECO:0000256" key="7">
    <source>
        <dbReference type="SAM" id="SignalP"/>
    </source>
</evidence>
<dbReference type="PANTHER" id="PTHR11709:SF511">
    <property type="entry name" value="LACCASE"/>
    <property type="match status" value="1"/>
</dbReference>
<dbReference type="InterPro" id="IPR002355">
    <property type="entry name" value="Cu_oxidase_Cu_BS"/>
</dbReference>
<dbReference type="Pfam" id="PF07732">
    <property type="entry name" value="Cu-oxidase_3"/>
    <property type="match status" value="1"/>
</dbReference>
<dbReference type="InterPro" id="IPR033138">
    <property type="entry name" value="Cu_oxidase_CS"/>
</dbReference>
<comment type="similarity">
    <text evidence="1">Belongs to the multicopper oxidase family.</text>
</comment>
<dbReference type="InterPro" id="IPR008972">
    <property type="entry name" value="Cupredoxin"/>
</dbReference>